<name>A0A0E9QT52_ANGAN</name>
<organism evidence="1">
    <name type="scientific">Anguilla anguilla</name>
    <name type="common">European freshwater eel</name>
    <name type="synonym">Muraena anguilla</name>
    <dbReference type="NCBI Taxonomy" id="7936"/>
    <lineage>
        <taxon>Eukaryota</taxon>
        <taxon>Metazoa</taxon>
        <taxon>Chordata</taxon>
        <taxon>Craniata</taxon>
        <taxon>Vertebrata</taxon>
        <taxon>Euteleostomi</taxon>
        <taxon>Actinopterygii</taxon>
        <taxon>Neopterygii</taxon>
        <taxon>Teleostei</taxon>
        <taxon>Anguilliformes</taxon>
        <taxon>Anguillidae</taxon>
        <taxon>Anguilla</taxon>
    </lineage>
</organism>
<evidence type="ECO:0000313" key="1">
    <source>
        <dbReference type="EMBL" id="JAH20009.1"/>
    </source>
</evidence>
<proteinExistence type="predicted"/>
<reference evidence="1" key="1">
    <citation type="submission" date="2014-11" db="EMBL/GenBank/DDBJ databases">
        <authorList>
            <person name="Amaro Gonzalez C."/>
        </authorList>
    </citation>
    <scope>NUCLEOTIDE SEQUENCE</scope>
</reference>
<protein>
    <submittedName>
        <fullName evidence="1">Uncharacterized protein</fullName>
    </submittedName>
</protein>
<accession>A0A0E9QT52</accession>
<dbReference type="EMBL" id="GBXM01088568">
    <property type="protein sequence ID" value="JAH20009.1"/>
    <property type="molecule type" value="Transcribed_RNA"/>
</dbReference>
<dbReference type="AlphaFoldDB" id="A0A0E9QT52"/>
<sequence>MLRLCILTLHSNLSIDFNKSSLQVYRVIGKVNQNIPYVVWGRNNIL</sequence>
<reference evidence="1" key="2">
    <citation type="journal article" date="2015" name="Fish Shellfish Immunol.">
        <title>Early steps in the European eel (Anguilla anguilla)-Vibrio vulnificus interaction in the gills: Role of the RtxA13 toxin.</title>
        <authorList>
            <person name="Callol A."/>
            <person name="Pajuelo D."/>
            <person name="Ebbesson L."/>
            <person name="Teles M."/>
            <person name="MacKenzie S."/>
            <person name="Amaro C."/>
        </authorList>
    </citation>
    <scope>NUCLEOTIDE SEQUENCE</scope>
</reference>